<keyword evidence="3" id="KW-1185">Reference proteome</keyword>
<gene>
    <name evidence="2" type="ORF">V8G54_005924</name>
</gene>
<name>A0AAQ3S5Y8_VIGMU</name>
<feature type="compositionally biased region" description="Low complexity" evidence="1">
    <location>
        <begin position="97"/>
        <end position="107"/>
    </location>
</feature>
<feature type="region of interest" description="Disordered" evidence="1">
    <location>
        <begin position="1"/>
        <end position="71"/>
    </location>
</feature>
<evidence type="ECO:0000313" key="3">
    <source>
        <dbReference type="Proteomes" id="UP001374535"/>
    </source>
</evidence>
<dbReference type="EMBL" id="CP144699">
    <property type="protein sequence ID" value="WVZ18602.1"/>
    <property type="molecule type" value="Genomic_DNA"/>
</dbReference>
<feature type="region of interest" description="Disordered" evidence="1">
    <location>
        <begin position="85"/>
        <end position="116"/>
    </location>
</feature>
<evidence type="ECO:0000256" key="1">
    <source>
        <dbReference type="SAM" id="MobiDB-lite"/>
    </source>
</evidence>
<accession>A0AAQ3S5Y8</accession>
<organism evidence="2 3">
    <name type="scientific">Vigna mungo</name>
    <name type="common">Black gram</name>
    <name type="synonym">Phaseolus mungo</name>
    <dbReference type="NCBI Taxonomy" id="3915"/>
    <lineage>
        <taxon>Eukaryota</taxon>
        <taxon>Viridiplantae</taxon>
        <taxon>Streptophyta</taxon>
        <taxon>Embryophyta</taxon>
        <taxon>Tracheophyta</taxon>
        <taxon>Spermatophyta</taxon>
        <taxon>Magnoliopsida</taxon>
        <taxon>eudicotyledons</taxon>
        <taxon>Gunneridae</taxon>
        <taxon>Pentapetalae</taxon>
        <taxon>rosids</taxon>
        <taxon>fabids</taxon>
        <taxon>Fabales</taxon>
        <taxon>Fabaceae</taxon>
        <taxon>Papilionoideae</taxon>
        <taxon>50 kb inversion clade</taxon>
        <taxon>NPAAA clade</taxon>
        <taxon>indigoferoid/millettioid clade</taxon>
        <taxon>Phaseoleae</taxon>
        <taxon>Vigna</taxon>
    </lineage>
</organism>
<dbReference type="AlphaFoldDB" id="A0AAQ3S5Y8"/>
<sequence length="161" mass="18121">MFWRVAEPPPDVRGVTDDQNSNDDRQCSAQDKWSPAAEPAGAAVAQVAHQGLHQQPRERPTQPYDAGPHVWDPQLLHVRRQKRELQCPPKLNASGNRRYPQQQPQRNPSRDHRSTLGPALLTGTALLSFLIRHCVRIPNSVTLLSPSLVCSQSRCDRFLRA</sequence>
<dbReference type="Proteomes" id="UP001374535">
    <property type="component" value="Chromosome 2"/>
</dbReference>
<reference evidence="2 3" key="1">
    <citation type="journal article" date="2023" name="Life. Sci Alliance">
        <title>Evolutionary insights into 3D genome organization and epigenetic landscape of Vigna mungo.</title>
        <authorList>
            <person name="Junaid A."/>
            <person name="Singh B."/>
            <person name="Bhatia S."/>
        </authorList>
    </citation>
    <scope>NUCLEOTIDE SEQUENCE [LARGE SCALE GENOMIC DNA]</scope>
    <source>
        <strain evidence="2">Urdbean</strain>
    </source>
</reference>
<feature type="compositionally biased region" description="Low complexity" evidence="1">
    <location>
        <begin position="35"/>
        <end position="54"/>
    </location>
</feature>
<protein>
    <submittedName>
        <fullName evidence="2">Uncharacterized protein</fullName>
    </submittedName>
</protein>
<proteinExistence type="predicted"/>
<evidence type="ECO:0000313" key="2">
    <source>
        <dbReference type="EMBL" id="WVZ18602.1"/>
    </source>
</evidence>